<dbReference type="InterPro" id="IPR023186">
    <property type="entry name" value="IUNH"/>
</dbReference>
<dbReference type="GO" id="GO:0008477">
    <property type="term" value="F:purine nucleosidase activity"/>
    <property type="evidence" value="ECO:0007669"/>
    <property type="project" value="TreeGrafter"/>
</dbReference>
<sequence>MPIYPIRARMPQYPSMRKVFATLLLAACALLLPAQKRLVLIDQDGAGPGGTDQMAMLALLQSPDVQVLGITMVTGDAWRDEEALHTLRMLELTGHTDVPVAKGAVFPLVRTEDETRLDTALYGKIAWLGAWGRVPVATAEPANGASSPAPARFESHGPYEIPPMPEGLPAIKPLDEDAAHFLIRQVRAHPHHVTIYAAGPLTNIALAISLDPEFASLTKGIVLMGGSLNPQTADPEFATDPRHEFNFWFDPEAAHIVLHADWPRIDATTVDVSVKAPFTKQMIDTIAKSQAPAARYIAAWSQARSYMWDELEACAWIDPAITTREALVYMDVDLSHGPNYGDTLIWSERLKPATGVRLVHAQLDLDLPRFQKEFVDLMTRTP</sequence>
<evidence type="ECO:0000256" key="2">
    <source>
        <dbReference type="ARBA" id="ARBA00023295"/>
    </source>
</evidence>
<protein>
    <submittedName>
        <fullName evidence="4">Inosine/uridine-preferring nucleoside hydrolase</fullName>
    </submittedName>
</protein>
<dbReference type="InterPro" id="IPR001910">
    <property type="entry name" value="Inosine/uridine_hydrolase_dom"/>
</dbReference>
<feature type="domain" description="Inosine/uridine-preferring nucleoside hydrolase" evidence="3">
    <location>
        <begin position="39"/>
        <end position="370"/>
    </location>
</feature>
<dbReference type="InterPro" id="IPR036452">
    <property type="entry name" value="Ribo_hydro-like"/>
</dbReference>
<dbReference type="SUPFAM" id="SSF53590">
    <property type="entry name" value="Nucleoside hydrolase"/>
    <property type="match status" value="1"/>
</dbReference>
<organism evidence="4 5">
    <name type="scientific">Candidatus Sulfuritelmatomonas gaucii</name>
    <dbReference type="NCBI Taxonomy" id="2043161"/>
    <lineage>
        <taxon>Bacteria</taxon>
        <taxon>Pseudomonadati</taxon>
        <taxon>Acidobacteriota</taxon>
        <taxon>Terriglobia</taxon>
        <taxon>Terriglobales</taxon>
        <taxon>Acidobacteriaceae</taxon>
        <taxon>Candidatus Sulfuritelmatomonas</taxon>
    </lineage>
</organism>
<name>A0A2N9M0B4_9BACT</name>
<gene>
    <name evidence="4" type="ORF">SBA5_70046</name>
</gene>
<dbReference type="Pfam" id="PF01156">
    <property type="entry name" value="IU_nuc_hydro"/>
    <property type="match status" value="1"/>
</dbReference>
<keyword evidence="2" id="KW-0326">Glycosidase</keyword>
<dbReference type="PANTHER" id="PTHR12304">
    <property type="entry name" value="INOSINE-URIDINE PREFERRING NUCLEOSIDE HYDROLASE"/>
    <property type="match status" value="1"/>
</dbReference>
<evidence type="ECO:0000313" key="4">
    <source>
        <dbReference type="EMBL" id="SPE28922.1"/>
    </source>
</evidence>
<proteinExistence type="predicted"/>
<accession>A0A2N9M0B4</accession>
<reference evidence="5" key="1">
    <citation type="submission" date="2018-02" db="EMBL/GenBank/DDBJ databases">
        <authorList>
            <person name="Hausmann B."/>
        </authorList>
    </citation>
    <scope>NUCLEOTIDE SEQUENCE [LARGE SCALE GENOMIC DNA]</scope>
    <source>
        <strain evidence="5">Peat soil MAG SbA5</strain>
    </source>
</reference>
<dbReference type="PANTHER" id="PTHR12304:SF4">
    <property type="entry name" value="URIDINE NUCLEOSIDASE"/>
    <property type="match status" value="1"/>
</dbReference>
<dbReference type="Proteomes" id="UP000239735">
    <property type="component" value="Unassembled WGS sequence"/>
</dbReference>
<dbReference type="AlphaFoldDB" id="A0A2N9M0B4"/>
<dbReference type="EMBL" id="OKRB01000130">
    <property type="protein sequence ID" value="SPE28922.1"/>
    <property type="molecule type" value="Genomic_DNA"/>
</dbReference>
<keyword evidence="1 4" id="KW-0378">Hydrolase</keyword>
<dbReference type="Gene3D" id="3.90.245.10">
    <property type="entry name" value="Ribonucleoside hydrolase-like"/>
    <property type="match status" value="1"/>
</dbReference>
<evidence type="ECO:0000259" key="3">
    <source>
        <dbReference type="Pfam" id="PF01156"/>
    </source>
</evidence>
<evidence type="ECO:0000256" key="1">
    <source>
        <dbReference type="ARBA" id="ARBA00022801"/>
    </source>
</evidence>
<dbReference type="GO" id="GO:0006152">
    <property type="term" value="P:purine nucleoside catabolic process"/>
    <property type="evidence" value="ECO:0007669"/>
    <property type="project" value="TreeGrafter"/>
</dbReference>
<evidence type="ECO:0000313" key="5">
    <source>
        <dbReference type="Proteomes" id="UP000239735"/>
    </source>
</evidence>
<dbReference type="GO" id="GO:0005829">
    <property type="term" value="C:cytosol"/>
    <property type="evidence" value="ECO:0007669"/>
    <property type="project" value="TreeGrafter"/>
</dbReference>